<feature type="region of interest" description="Disordered" evidence="1">
    <location>
        <begin position="160"/>
        <end position="183"/>
    </location>
</feature>
<name>A0A2T9YI26_9FUNG</name>
<organism evidence="2 3">
    <name type="scientific">Smittium simulii</name>
    <dbReference type="NCBI Taxonomy" id="133385"/>
    <lineage>
        <taxon>Eukaryota</taxon>
        <taxon>Fungi</taxon>
        <taxon>Fungi incertae sedis</taxon>
        <taxon>Zoopagomycota</taxon>
        <taxon>Kickxellomycotina</taxon>
        <taxon>Harpellomycetes</taxon>
        <taxon>Harpellales</taxon>
        <taxon>Legeriomycetaceae</taxon>
        <taxon>Smittium</taxon>
    </lineage>
</organism>
<sequence>MFDIEHLYQSIQYENSVSEYSRIRFSQNEYDNAIMMYKHQFNDNRIKDRNGAERKYFFELGVLFCQIYDFLNNLFDLISVDDKAMIEPMYIEKSIGKNDISITVNSSNLCNLILYINMVYKTFEKKIELFEIDNAKGMLAEFKNCTVNLFNAEYKGSHLNNHNGQSAKNTDKEKRDCSQSKVNAEKSMGNVNTLGKTYTGNANTLGKPYTGNSNTLGKPYTGNANTLGKTYTGNNPEKSQFHVKQDIHGQNKDKNKGYCKQINETKGDLIISEEYKDLLGIAALYASIKLYLYLMLYKAFSKVKSDLDQAVGSSSLEEIKKSLCEFLAILETKTLVIIPNLQECLGYFKSFNESEIAARHGGEKKAFKFQSTLQWFNEKDSNCSILPTCSDNVLQNGYLDKSQGTLREEINENNNKKKMFGCNGSDISNINFDSFIELKQIDILGVKLFKPILSCNYILISLSKKVNADYSETKTPSFFQDLTALFDLIDFTTE</sequence>
<gene>
    <name evidence="2" type="ORF">BB561_004104</name>
</gene>
<evidence type="ECO:0000313" key="2">
    <source>
        <dbReference type="EMBL" id="PVU91965.1"/>
    </source>
</evidence>
<dbReference type="EMBL" id="MBFR01000179">
    <property type="protein sequence ID" value="PVU91965.1"/>
    <property type="molecule type" value="Genomic_DNA"/>
</dbReference>
<evidence type="ECO:0000256" key="1">
    <source>
        <dbReference type="SAM" id="MobiDB-lite"/>
    </source>
</evidence>
<protein>
    <submittedName>
        <fullName evidence="2">Uncharacterized protein</fullName>
    </submittedName>
</protein>
<keyword evidence="3" id="KW-1185">Reference proteome</keyword>
<reference evidence="2 3" key="1">
    <citation type="journal article" date="2018" name="MBio">
        <title>Comparative Genomics Reveals the Core Gene Toolbox for the Fungus-Insect Symbiosis.</title>
        <authorList>
            <person name="Wang Y."/>
            <person name="Stata M."/>
            <person name="Wang W."/>
            <person name="Stajich J.E."/>
            <person name="White M.M."/>
            <person name="Moncalvo J.M."/>
        </authorList>
    </citation>
    <scope>NUCLEOTIDE SEQUENCE [LARGE SCALE GENOMIC DNA]</scope>
    <source>
        <strain evidence="2 3">SWE-8-4</strain>
    </source>
</reference>
<dbReference type="Proteomes" id="UP000245383">
    <property type="component" value="Unassembled WGS sequence"/>
</dbReference>
<evidence type="ECO:0000313" key="3">
    <source>
        <dbReference type="Proteomes" id="UP000245383"/>
    </source>
</evidence>
<comment type="caution">
    <text evidence="2">The sequence shown here is derived from an EMBL/GenBank/DDBJ whole genome shotgun (WGS) entry which is preliminary data.</text>
</comment>
<dbReference type="AlphaFoldDB" id="A0A2T9YI26"/>
<accession>A0A2T9YI26</accession>
<feature type="compositionally biased region" description="Basic and acidic residues" evidence="1">
    <location>
        <begin position="169"/>
        <end position="178"/>
    </location>
</feature>
<proteinExistence type="predicted"/>